<keyword evidence="2" id="KW-1185">Reference proteome</keyword>
<name>A0A8K0FWW2_IGNLU</name>
<organism evidence="1 2">
    <name type="scientific">Ignelater luminosus</name>
    <name type="common">Cucubano</name>
    <name type="synonym">Pyrophorus luminosus</name>
    <dbReference type="NCBI Taxonomy" id="2038154"/>
    <lineage>
        <taxon>Eukaryota</taxon>
        <taxon>Metazoa</taxon>
        <taxon>Ecdysozoa</taxon>
        <taxon>Arthropoda</taxon>
        <taxon>Hexapoda</taxon>
        <taxon>Insecta</taxon>
        <taxon>Pterygota</taxon>
        <taxon>Neoptera</taxon>
        <taxon>Endopterygota</taxon>
        <taxon>Coleoptera</taxon>
        <taxon>Polyphaga</taxon>
        <taxon>Elateriformia</taxon>
        <taxon>Elateroidea</taxon>
        <taxon>Elateridae</taxon>
        <taxon>Agrypninae</taxon>
        <taxon>Pyrophorini</taxon>
        <taxon>Ignelater</taxon>
    </lineage>
</organism>
<evidence type="ECO:0000313" key="2">
    <source>
        <dbReference type="Proteomes" id="UP000801492"/>
    </source>
</evidence>
<accession>A0A8K0FWW2</accession>
<dbReference type="EMBL" id="VTPC01090599">
    <property type="protein sequence ID" value="KAF2882645.1"/>
    <property type="molecule type" value="Genomic_DNA"/>
</dbReference>
<protein>
    <submittedName>
        <fullName evidence="1">Uncharacterized protein</fullName>
    </submittedName>
</protein>
<dbReference type="OrthoDB" id="6777453at2759"/>
<reference evidence="1" key="1">
    <citation type="submission" date="2019-08" db="EMBL/GenBank/DDBJ databases">
        <title>The genome of the North American firefly Photinus pyralis.</title>
        <authorList>
            <consortium name="Photinus pyralis genome working group"/>
            <person name="Fallon T.R."/>
            <person name="Sander Lower S.E."/>
            <person name="Weng J.-K."/>
        </authorList>
    </citation>
    <scope>NUCLEOTIDE SEQUENCE</scope>
    <source>
        <strain evidence="1">TRF0915ILg1</strain>
        <tissue evidence="1">Whole body</tissue>
    </source>
</reference>
<evidence type="ECO:0000313" key="1">
    <source>
        <dbReference type="EMBL" id="KAF2882645.1"/>
    </source>
</evidence>
<proteinExistence type="predicted"/>
<dbReference type="AlphaFoldDB" id="A0A8K0FWW2"/>
<gene>
    <name evidence="1" type="ORF">ILUMI_23544</name>
</gene>
<comment type="caution">
    <text evidence="1">The sequence shown here is derived from an EMBL/GenBank/DDBJ whole genome shotgun (WGS) entry which is preliminary data.</text>
</comment>
<sequence>MEDMSTGRNESWLNATIKLPLYNELLEKKRGRKRLLFDEASDCNKPMRTLQLRQNYSSDELSYAAQMSLRSDGRVVASKLIKEITTASPKRAERKLEAATSITNFAQVSTPQSELDGLPVLTVEKEVEAEISPAPEINGRRIVDINVFKSFWIWLTKCRVCNKQNTFATEGDYGVDTNHAAVCGI</sequence>
<dbReference type="Proteomes" id="UP000801492">
    <property type="component" value="Unassembled WGS sequence"/>
</dbReference>